<dbReference type="GO" id="GO:0003678">
    <property type="term" value="F:DNA helicase activity"/>
    <property type="evidence" value="ECO:0007669"/>
    <property type="project" value="UniProtKB-EC"/>
</dbReference>
<keyword evidence="3 12" id="KW-0235">DNA replication</keyword>
<reference evidence="14" key="1">
    <citation type="submission" date="2023-07" db="EMBL/GenBank/DDBJ databases">
        <authorList>
            <person name="Kim M.K."/>
        </authorList>
    </citation>
    <scope>NUCLEOTIDE SEQUENCE</scope>
    <source>
        <strain evidence="14">M29</strain>
    </source>
</reference>
<evidence type="ECO:0000256" key="4">
    <source>
        <dbReference type="ARBA" id="ARBA00022741"/>
    </source>
</evidence>
<comment type="caution">
    <text evidence="14">The sequence shown here is derived from an EMBL/GenBank/DDBJ whole genome shotgun (WGS) entry which is preliminary data.</text>
</comment>
<evidence type="ECO:0000256" key="7">
    <source>
        <dbReference type="ARBA" id="ARBA00022840"/>
    </source>
</evidence>
<keyword evidence="2 12" id="KW-0639">Primosome</keyword>
<dbReference type="Gene3D" id="1.10.860.10">
    <property type="entry name" value="DNAb Helicase, Chain A"/>
    <property type="match status" value="1"/>
</dbReference>
<dbReference type="SUPFAM" id="SSF52540">
    <property type="entry name" value="P-loop containing nucleoside triphosphate hydrolases"/>
    <property type="match status" value="1"/>
</dbReference>
<evidence type="ECO:0000259" key="13">
    <source>
        <dbReference type="PROSITE" id="PS51199"/>
    </source>
</evidence>
<dbReference type="InterPro" id="IPR007694">
    <property type="entry name" value="DNA_helicase_DnaB-like_C"/>
</dbReference>
<protein>
    <recommendedName>
        <fullName evidence="11 12">Replicative DNA helicase</fullName>
        <ecNumber evidence="11 12">5.6.2.3</ecNumber>
    </recommendedName>
</protein>
<evidence type="ECO:0000256" key="9">
    <source>
        <dbReference type="ARBA" id="ARBA00023235"/>
    </source>
</evidence>
<evidence type="ECO:0000256" key="8">
    <source>
        <dbReference type="ARBA" id="ARBA00023125"/>
    </source>
</evidence>
<dbReference type="EC" id="5.6.2.3" evidence="11 12"/>
<dbReference type="SUPFAM" id="SSF48024">
    <property type="entry name" value="N-terminal domain of DnaB helicase"/>
    <property type="match status" value="1"/>
</dbReference>
<dbReference type="NCBIfam" id="TIGR00665">
    <property type="entry name" value="DnaB"/>
    <property type="match status" value="1"/>
</dbReference>
<dbReference type="PANTHER" id="PTHR30153">
    <property type="entry name" value="REPLICATIVE DNA HELICASE DNAB"/>
    <property type="match status" value="1"/>
</dbReference>
<keyword evidence="8 12" id="KW-0238">DNA-binding</keyword>
<keyword evidence="5 12" id="KW-0378">Hydrolase</keyword>
<dbReference type="InterPro" id="IPR036185">
    <property type="entry name" value="DNA_heli_DnaB-like_N_sf"/>
</dbReference>
<comment type="catalytic activity">
    <reaction evidence="10 12">
        <text>ATP + H2O = ADP + phosphate + H(+)</text>
        <dbReference type="Rhea" id="RHEA:13065"/>
        <dbReference type="ChEBI" id="CHEBI:15377"/>
        <dbReference type="ChEBI" id="CHEBI:15378"/>
        <dbReference type="ChEBI" id="CHEBI:30616"/>
        <dbReference type="ChEBI" id="CHEBI:43474"/>
        <dbReference type="ChEBI" id="CHEBI:456216"/>
        <dbReference type="EC" id="5.6.2.3"/>
    </reaction>
</comment>
<dbReference type="Pfam" id="PF00772">
    <property type="entry name" value="DnaB"/>
    <property type="match status" value="1"/>
</dbReference>
<dbReference type="RefSeq" id="WP_305011151.1">
    <property type="nucleotide sequence ID" value="NZ_JAUQSX010000004.1"/>
</dbReference>
<keyword evidence="7 12" id="KW-0067">ATP-binding</keyword>
<keyword evidence="6 12" id="KW-0347">Helicase</keyword>
<dbReference type="PANTHER" id="PTHR30153:SF2">
    <property type="entry name" value="REPLICATIVE DNA HELICASE"/>
    <property type="match status" value="1"/>
</dbReference>
<comment type="similarity">
    <text evidence="1 12">Belongs to the helicase family. DnaB subfamily.</text>
</comment>
<evidence type="ECO:0000256" key="10">
    <source>
        <dbReference type="ARBA" id="ARBA00048954"/>
    </source>
</evidence>
<evidence type="ECO:0000256" key="1">
    <source>
        <dbReference type="ARBA" id="ARBA00008428"/>
    </source>
</evidence>
<evidence type="ECO:0000256" key="3">
    <source>
        <dbReference type="ARBA" id="ARBA00022705"/>
    </source>
</evidence>
<evidence type="ECO:0000313" key="14">
    <source>
        <dbReference type="EMBL" id="MDO7846463.1"/>
    </source>
</evidence>
<evidence type="ECO:0000256" key="6">
    <source>
        <dbReference type="ARBA" id="ARBA00022806"/>
    </source>
</evidence>
<dbReference type="InterPro" id="IPR027417">
    <property type="entry name" value="P-loop_NTPase"/>
</dbReference>
<dbReference type="Pfam" id="PF03796">
    <property type="entry name" value="DnaB_C"/>
    <property type="match status" value="1"/>
</dbReference>
<dbReference type="PROSITE" id="PS51199">
    <property type="entry name" value="SF4_HELICASE"/>
    <property type="match status" value="1"/>
</dbReference>
<keyword evidence="9" id="KW-0413">Isomerase</keyword>
<dbReference type="InterPro" id="IPR007692">
    <property type="entry name" value="DNA_helicase_DnaB"/>
</dbReference>
<dbReference type="InterPro" id="IPR007693">
    <property type="entry name" value="DNA_helicase_DnaB-like_N"/>
</dbReference>
<proteinExistence type="inferred from homology"/>
<dbReference type="InterPro" id="IPR016136">
    <property type="entry name" value="DNA_helicase_N/primase_C"/>
</dbReference>
<evidence type="ECO:0000313" key="15">
    <source>
        <dbReference type="Proteomes" id="UP001167796"/>
    </source>
</evidence>
<feature type="domain" description="SF4 helicase" evidence="13">
    <location>
        <begin position="192"/>
        <end position="464"/>
    </location>
</feature>
<accession>A0ABT9A9E5</accession>
<comment type="function">
    <text evidence="12">The main replicative DNA helicase, it participates in initiation and elongation during chromosome replication. Travels ahead of the DNA replisome, separating dsDNA into templates for DNA synthesis. A processive ATP-dependent 5'-3' DNA helicase it has DNA-dependent ATPase activity.</text>
</comment>
<dbReference type="GO" id="GO:0016787">
    <property type="term" value="F:hydrolase activity"/>
    <property type="evidence" value="ECO:0007669"/>
    <property type="project" value="UniProtKB-KW"/>
</dbReference>
<evidence type="ECO:0000256" key="2">
    <source>
        <dbReference type="ARBA" id="ARBA00022515"/>
    </source>
</evidence>
<dbReference type="Proteomes" id="UP001167796">
    <property type="component" value="Unassembled WGS sequence"/>
</dbReference>
<sequence>MTAAPTKPISTVASPKPELGYLPPHDLATERAILGAMMLEAPALATVLGIITTEAVFYGIAHQFIFKAIRALFEAGEGVDQITVVTQLRKLGVLERAGGPFAVADLTTKVNSSAHLETHCRLVQEFYARREIIEAGTRMAQHGYDDGADPLDLVTEAQTRLINLHGTMETKQVAGGEEVYDAAFRALAQAMQQEGMTGVDTGIRELNRATNGWQPSDLIVLAARPGMGKTAAMLHFARTCALDLGEACAIFSLEMPKLQLMQRMIASELEGYANSDLRAGRVASEEEFNRIYKAAARLKTPKLRIDDTSGLSIQQLRAKAVRLKAEHDIKLVLVDYIQLMKGSQKGNREQEIGSITRGLKELAKELNVPVIALSQLSRDVEKRGGERRPQLSDLRESGSIEQDADAIVFLWRGEYYEIEEYQDGTATKDTLLFDLAKHRNGALGEIITGCHISEGRFFDLKQEGAFADLQVGAAVVKLGGLPNSTEHTREDDDDNDLPF</sequence>
<name>A0ABT9A9E5_9BACT</name>
<keyword evidence="15" id="KW-1185">Reference proteome</keyword>
<dbReference type="Gene3D" id="3.40.50.300">
    <property type="entry name" value="P-loop containing nucleotide triphosphate hydrolases"/>
    <property type="match status" value="1"/>
</dbReference>
<dbReference type="CDD" id="cd00984">
    <property type="entry name" value="DnaB_C"/>
    <property type="match status" value="1"/>
</dbReference>
<evidence type="ECO:0000256" key="11">
    <source>
        <dbReference type="NCBIfam" id="TIGR00665"/>
    </source>
</evidence>
<dbReference type="EMBL" id="JAUQSX010000004">
    <property type="protein sequence ID" value="MDO7846463.1"/>
    <property type="molecule type" value="Genomic_DNA"/>
</dbReference>
<organism evidence="14 15">
    <name type="scientific">Hymenobacter mellowenesis</name>
    <dbReference type="NCBI Taxonomy" id="3063995"/>
    <lineage>
        <taxon>Bacteria</taxon>
        <taxon>Pseudomonadati</taxon>
        <taxon>Bacteroidota</taxon>
        <taxon>Cytophagia</taxon>
        <taxon>Cytophagales</taxon>
        <taxon>Hymenobacteraceae</taxon>
        <taxon>Hymenobacter</taxon>
    </lineage>
</organism>
<gene>
    <name evidence="14" type="primary">dnaB</name>
    <name evidence="14" type="ORF">Q5H92_08850</name>
</gene>
<evidence type="ECO:0000256" key="5">
    <source>
        <dbReference type="ARBA" id="ARBA00022801"/>
    </source>
</evidence>
<evidence type="ECO:0000256" key="12">
    <source>
        <dbReference type="RuleBase" id="RU362085"/>
    </source>
</evidence>
<keyword evidence="4 12" id="KW-0547">Nucleotide-binding</keyword>